<name>A0A9D8PPG7_9DELT</name>
<feature type="transmembrane region" description="Helical" evidence="9">
    <location>
        <begin position="12"/>
        <end position="33"/>
    </location>
</feature>
<evidence type="ECO:0000256" key="4">
    <source>
        <dbReference type="ARBA" id="ARBA00022692"/>
    </source>
</evidence>
<dbReference type="PANTHER" id="PTHR33695">
    <property type="entry name" value="LIPOPROTEIN SIGNAL PEPTIDASE"/>
    <property type="match status" value="1"/>
</dbReference>
<evidence type="ECO:0000256" key="1">
    <source>
        <dbReference type="ARBA" id="ARBA00006139"/>
    </source>
</evidence>
<feature type="active site" evidence="9">
    <location>
        <position position="128"/>
    </location>
</feature>
<dbReference type="AlphaFoldDB" id="A0A9D8PPG7"/>
<evidence type="ECO:0000313" key="13">
    <source>
        <dbReference type="Proteomes" id="UP000809273"/>
    </source>
</evidence>
<accession>A0A9D8PPG7</accession>
<comment type="similarity">
    <text evidence="1 9 11">Belongs to the peptidase A8 family.</text>
</comment>
<comment type="caution">
    <text evidence="12">The sequence shown here is derived from an EMBL/GenBank/DDBJ whole genome shotgun (WGS) entry which is preliminary data.</text>
</comment>
<feature type="active site" evidence="9">
    <location>
        <position position="146"/>
    </location>
</feature>
<keyword evidence="2 9" id="KW-1003">Cell membrane</keyword>
<dbReference type="PROSITE" id="PS00855">
    <property type="entry name" value="SPASE_II"/>
    <property type="match status" value="1"/>
</dbReference>
<evidence type="ECO:0000256" key="6">
    <source>
        <dbReference type="ARBA" id="ARBA00022801"/>
    </source>
</evidence>
<evidence type="ECO:0000256" key="3">
    <source>
        <dbReference type="ARBA" id="ARBA00022670"/>
    </source>
</evidence>
<keyword evidence="8 9" id="KW-0472">Membrane</keyword>
<organism evidence="12 13">
    <name type="scientific">Candidatus Zymogenus saltonus</name>
    <dbReference type="NCBI Taxonomy" id="2844893"/>
    <lineage>
        <taxon>Bacteria</taxon>
        <taxon>Deltaproteobacteria</taxon>
        <taxon>Candidatus Zymogenia</taxon>
        <taxon>Candidatus Zymogeniales</taxon>
        <taxon>Candidatus Zymogenaceae</taxon>
        <taxon>Candidatus Zymogenus</taxon>
    </lineage>
</organism>
<dbReference type="GO" id="GO:0004190">
    <property type="term" value="F:aspartic-type endopeptidase activity"/>
    <property type="evidence" value="ECO:0007669"/>
    <property type="project" value="UniProtKB-UniRule"/>
</dbReference>
<sequence length="175" mass="19633">MRASKKANIVKYSILLIITAFVIVADQVTKNYIDKSFRLEEMLTIIPNFLDIHYILNTGAAFGIMSRLPGGMKIPFLIGVSIMAMLLIFYLLIKAKKDKIVYIVSLSLVFAGAVGNLIDRIMLGGVRDFISMHIYRLHWPVFNVADSAITVGIVLLAYELIIAEPKRERETEAGR</sequence>
<evidence type="ECO:0000256" key="8">
    <source>
        <dbReference type="ARBA" id="ARBA00023136"/>
    </source>
</evidence>
<reference evidence="12" key="2">
    <citation type="submission" date="2021-01" db="EMBL/GenBank/DDBJ databases">
        <authorList>
            <person name="Hahn C.R."/>
            <person name="Youssef N.H."/>
            <person name="Elshahed M."/>
        </authorList>
    </citation>
    <scope>NUCLEOTIDE SEQUENCE</scope>
    <source>
        <strain evidence="12">Zod_Metabat.24</strain>
    </source>
</reference>
<evidence type="ECO:0000256" key="7">
    <source>
        <dbReference type="ARBA" id="ARBA00022989"/>
    </source>
</evidence>
<dbReference type="GO" id="GO:0005886">
    <property type="term" value="C:plasma membrane"/>
    <property type="evidence" value="ECO:0007669"/>
    <property type="project" value="UniProtKB-SubCell"/>
</dbReference>
<evidence type="ECO:0000256" key="10">
    <source>
        <dbReference type="RuleBase" id="RU000594"/>
    </source>
</evidence>
<evidence type="ECO:0000256" key="11">
    <source>
        <dbReference type="RuleBase" id="RU004181"/>
    </source>
</evidence>
<comment type="subcellular location">
    <subcellularLocation>
        <location evidence="9">Cell membrane</location>
        <topology evidence="9">Multi-pass membrane protein</topology>
    </subcellularLocation>
</comment>
<dbReference type="Pfam" id="PF01252">
    <property type="entry name" value="Peptidase_A8"/>
    <property type="match status" value="1"/>
</dbReference>
<keyword evidence="7 9" id="KW-1133">Transmembrane helix</keyword>
<protein>
    <recommendedName>
        <fullName evidence="9">Lipoprotein signal peptidase</fullName>
        <ecNumber evidence="9">3.4.23.36</ecNumber>
    </recommendedName>
    <alternativeName>
        <fullName evidence="9">Prolipoprotein signal peptidase</fullName>
    </alternativeName>
    <alternativeName>
        <fullName evidence="9">Signal peptidase II</fullName>
        <shortName evidence="9">SPase II</shortName>
    </alternativeName>
</protein>
<evidence type="ECO:0000313" key="12">
    <source>
        <dbReference type="EMBL" id="MBN1573152.1"/>
    </source>
</evidence>
<feature type="transmembrane region" description="Helical" evidence="9">
    <location>
        <begin position="74"/>
        <end position="93"/>
    </location>
</feature>
<dbReference type="GO" id="GO:0006508">
    <property type="term" value="P:proteolysis"/>
    <property type="evidence" value="ECO:0007669"/>
    <property type="project" value="UniProtKB-KW"/>
</dbReference>
<dbReference type="EMBL" id="JAFGIX010000040">
    <property type="protein sequence ID" value="MBN1573152.1"/>
    <property type="molecule type" value="Genomic_DNA"/>
</dbReference>
<dbReference type="PANTHER" id="PTHR33695:SF1">
    <property type="entry name" value="LIPOPROTEIN SIGNAL PEPTIDASE"/>
    <property type="match status" value="1"/>
</dbReference>
<keyword evidence="4 9" id="KW-0812">Transmembrane</keyword>
<evidence type="ECO:0000256" key="2">
    <source>
        <dbReference type="ARBA" id="ARBA00022475"/>
    </source>
</evidence>
<keyword evidence="6 9" id="KW-0378">Hydrolase</keyword>
<keyword evidence="5 9" id="KW-0064">Aspartyl protease</keyword>
<evidence type="ECO:0000256" key="9">
    <source>
        <dbReference type="HAMAP-Rule" id="MF_00161"/>
    </source>
</evidence>
<dbReference type="EC" id="3.4.23.36" evidence="9"/>
<dbReference type="HAMAP" id="MF_00161">
    <property type="entry name" value="LspA"/>
    <property type="match status" value="1"/>
</dbReference>
<dbReference type="PRINTS" id="PR00781">
    <property type="entry name" value="LIPOSIGPTASE"/>
</dbReference>
<dbReference type="Proteomes" id="UP000809273">
    <property type="component" value="Unassembled WGS sequence"/>
</dbReference>
<comment type="function">
    <text evidence="9 10">This protein specifically catalyzes the removal of signal peptides from prolipoproteins.</text>
</comment>
<comment type="pathway">
    <text evidence="9">Protein modification; lipoprotein biosynthesis (signal peptide cleavage).</text>
</comment>
<feature type="transmembrane region" description="Helical" evidence="9">
    <location>
        <begin position="138"/>
        <end position="161"/>
    </location>
</feature>
<evidence type="ECO:0000256" key="5">
    <source>
        <dbReference type="ARBA" id="ARBA00022750"/>
    </source>
</evidence>
<reference evidence="12" key="1">
    <citation type="journal article" date="2021" name="Environ. Microbiol.">
        <title>Genomic characterization of three novel Desulfobacterota classes expand the metabolic and phylogenetic diversity of the phylum.</title>
        <authorList>
            <person name="Murphy C.L."/>
            <person name="Biggerstaff J."/>
            <person name="Eichhorn A."/>
            <person name="Ewing E."/>
            <person name="Shahan R."/>
            <person name="Soriano D."/>
            <person name="Stewart S."/>
            <person name="VanMol K."/>
            <person name="Walker R."/>
            <person name="Walters P."/>
            <person name="Elshahed M.S."/>
            <person name="Youssef N.H."/>
        </authorList>
    </citation>
    <scope>NUCLEOTIDE SEQUENCE</scope>
    <source>
        <strain evidence="12">Zod_Metabat.24</strain>
    </source>
</reference>
<proteinExistence type="inferred from homology"/>
<comment type="catalytic activity">
    <reaction evidence="9 10">
        <text>Release of signal peptides from bacterial membrane prolipoproteins. Hydrolyzes -Xaa-Yaa-Zaa-|-(S,diacylglyceryl)Cys-, in which Xaa is hydrophobic (preferably Leu), and Yaa (Ala or Ser) and Zaa (Gly or Ala) have small, neutral side chains.</text>
        <dbReference type="EC" id="3.4.23.36"/>
    </reaction>
</comment>
<keyword evidence="3 9" id="KW-0645">Protease</keyword>
<feature type="transmembrane region" description="Helical" evidence="9">
    <location>
        <begin position="100"/>
        <end position="118"/>
    </location>
</feature>
<dbReference type="InterPro" id="IPR001872">
    <property type="entry name" value="Peptidase_A8"/>
</dbReference>
<gene>
    <name evidence="9 12" type="primary">lspA</name>
    <name evidence="12" type="ORF">JW984_08150</name>
</gene>
<dbReference type="NCBIfam" id="TIGR00077">
    <property type="entry name" value="lspA"/>
    <property type="match status" value="1"/>
</dbReference>